<proteinExistence type="inferred from homology"/>
<keyword evidence="2" id="KW-0378">Hydrolase</keyword>
<dbReference type="GO" id="GO:0000270">
    <property type="term" value="P:peptidoglycan metabolic process"/>
    <property type="evidence" value="ECO:0007669"/>
    <property type="project" value="TreeGrafter"/>
</dbReference>
<dbReference type="AlphaFoldDB" id="A0A3M8A739"/>
<sequence>MPLVIAAAVVAFALLGAGAVTAGAALSSGDAVAAPTAEPSPTPTADAGRAVPTATPAPGRIRTCFVNDQAADPRLANLQAQVLNAATGEVLFDRGGTTPSRTASVMKVLTTAAALSVLGPDRTFSTTVVQGAEPGSVVLVGGGDLTLSRTPSGSDTVYPGAAHLDELARQVRDAWAADPANPPITKLVLDASLFGGDEWQPSWDTKERDDGYMSQVTALQVDGDRDDPFSETSTRSTDPIGRAGEAFADELGGVSVIERGTAPAGARELGRVESPTVAQLVDKALVVSDNTAAEMLARQVAIATGAGNGFEAINAGVLEGLQGYGVDTTGISIVDGSGLSDDNAVPPSYLTRLFVKINAREGNLGVLMDGLPISGQRGSLSYSDRFQGDNAAAAGAVTAKTGWIDTGYTLSGVIRAQDGSTLTFAIYALGDVTEEAKQAIDTLTTAFYRCGDNLANG</sequence>
<accession>A0A3M8A739</accession>
<keyword evidence="4" id="KW-0732">Signal</keyword>
<protein>
    <submittedName>
        <fullName evidence="5">D-alanyl-D-alanine carboxypeptidase/D-alanyl-D-alanine-endopeptidase</fullName>
    </submittedName>
</protein>
<dbReference type="Pfam" id="PF02113">
    <property type="entry name" value="Peptidase_S13"/>
    <property type="match status" value="2"/>
</dbReference>
<dbReference type="InterPro" id="IPR000667">
    <property type="entry name" value="Peptidase_S13"/>
</dbReference>
<evidence type="ECO:0000256" key="3">
    <source>
        <dbReference type="SAM" id="MobiDB-lite"/>
    </source>
</evidence>
<gene>
    <name evidence="5" type="ORF">EDM22_13870</name>
</gene>
<feature type="chain" id="PRO_5039429578" evidence="4">
    <location>
        <begin position="23"/>
        <end position="457"/>
    </location>
</feature>
<name>A0A3M8A739_9MICO</name>
<comment type="caution">
    <text evidence="5">The sequence shown here is derived from an EMBL/GenBank/DDBJ whole genome shotgun (WGS) entry which is preliminary data.</text>
</comment>
<keyword evidence="5" id="KW-0121">Carboxypeptidase</keyword>
<reference evidence="5 6" key="1">
    <citation type="submission" date="2018-10" db="EMBL/GenBank/DDBJ databases">
        <title>Isolation, diversity and antibacterial activity of antinobacteria from the wheat rhizosphere soil.</title>
        <authorList>
            <person name="Sun T."/>
        </authorList>
    </citation>
    <scope>NUCLEOTIDE SEQUENCE [LARGE SCALE GENOMIC DNA]</scope>
    <source>
        <strain evidence="5 6">SJ-23</strain>
    </source>
</reference>
<organism evidence="5 6">
    <name type="scientific">Agromyces tardus</name>
    <dbReference type="NCBI Taxonomy" id="2583849"/>
    <lineage>
        <taxon>Bacteria</taxon>
        <taxon>Bacillati</taxon>
        <taxon>Actinomycetota</taxon>
        <taxon>Actinomycetes</taxon>
        <taxon>Micrococcales</taxon>
        <taxon>Microbacteriaceae</taxon>
        <taxon>Agromyces</taxon>
    </lineage>
</organism>
<dbReference type="PRINTS" id="PR00922">
    <property type="entry name" value="DADACBPTASE3"/>
</dbReference>
<dbReference type="PANTHER" id="PTHR30023:SF0">
    <property type="entry name" value="PENICILLIN-SENSITIVE CARBOXYPEPTIDASE A"/>
    <property type="match status" value="1"/>
</dbReference>
<evidence type="ECO:0000256" key="2">
    <source>
        <dbReference type="ARBA" id="ARBA00022801"/>
    </source>
</evidence>
<feature type="compositionally biased region" description="Low complexity" evidence="3">
    <location>
        <begin position="32"/>
        <end position="47"/>
    </location>
</feature>
<evidence type="ECO:0000256" key="4">
    <source>
        <dbReference type="SAM" id="SignalP"/>
    </source>
</evidence>
<evidence type="ECO:0000313" key="5">
    <source>
        <dbReference type="EMBL" id="RNB46477.1"/>
    </source>
</evidence>
<feature type="region of interest" description="Disordered" evidence="3">
    <location>
        <begin position="32"/>
        <end position="56"/>
    </location>
</feature>
<dbReference type="PANTHER" id="PTHR30023">
    <property type="entry name" value="D-ALANYL-D-ALANINE CARBOXYPEPTIDASE"/>
    <property type="match status" value="1"/>
</dbReference>
<dbReference type="OrthoDB" id="56883at2"/>
<keyword evidence="5" id="KW-0645">Protease</keyword>
<dbReference type="EMBL" id="RHHB01000033">
    <property type="protein sequence ID" value="RNB46477.1"/>
    <property type="molecule type" value="Genomic_DNA"/>
</dbReference>
<evidence type="ECO:0000313" key="6">
    <source>
        <dbReference type="Proteomes" id="UP000275048"/>
    </source>
</evidence>
<evidence type="ECO:0000256" key="1">
    <source>
        <dbReference type="ARBA" id="ARBA00006096"/>
    </source>
</evidence>
<keyword evidence="6" id="KW-1185">Reference proteome</keyword>
<feature type="signal peptide" evidence="4">
    <location>
        <begin position="1"/>
        <end position="22"/>
    </location>
</feature>
<dbReference type="GO" id="GO:0004185">
    <property type="term" value="F:serine-type carboxypeptidase activity"/>
    <property type="evidence" value="ECO:0007669"/>
    <property type="project" value="InterPro"/>
</dbReference>
<dbReference type="Gene3D" id="3.40.710.10">
    <property type="entry name" value="DD-peptidase/beta-lactamase superfamily"/>
    <property type="match status" value="2"/>
</dbReference>
<comment type="similarity">
    <text evidence="1">Belongs to the peptidase S13 family.</text>
</comment>
<dbReference type="GO" id="GO:0006508">
    <property type="term" value="P:proteolysis"/>
    <property type="evidence" value="ECO:0007669"/>
    <property type="project" value="InterPro"/>
</dbReference>
<dbReference type="SUPFAM" id="SSF56601">
    <property type="entry name" value="beta-lactamase/transpeptidase-like"/>
    <property type="match status" value="1"/>
</dbReference>
<dbReference type="Proteomes" id="UP000275048">
    <property type="component" value="Unassembled WGS sequence"/>
</dbReference>
<dbReference type="InterPro" id="IPR012338">
    <property type="entry name" value="Beta-lactam/transpept-like"/>
</dbReference>